<name>A0ABS7NCK4_9BACT</name>
<gene>
    <name evidence="2" type="ORF">KUV23_18330</name>
</gene>
<dbReference type="EMBL" id="JAHVHP010000007">
    <property type="protein sequence ID" value="MBY5952940.1"/>
    <property type="molecule type" value="Genomic_DNA"/>
</dbReference>
<keyword evidence="3" id="KW-1185">Reference proteome</keyword>
<organism evidence="2 3">
    <name type="scientific">Algoriphagus marincola</name>
    <dbReference type="NCBI Taxonomy" id="264027"/>
    <lineage>
        <taxon>Bacteria</taxon>
        <taxon>Pseudomonadati</taxon>
        <taxon>Bacteroidota</taxon>
        <taxon>Cytophagia</taxon>
        <taxon>Cytophagales</taxon>
        <taxon>Cyclobacteriaceae</taxon>
        <taxon>Algoriphagus</taxon>
    </lineage>
</organism>
<dbReference type="Gene3D" id="2.180.10.10">
    <property type="entry name" value="RHS repeat-associated core"/>
    <property type="match status" value="1"/>
</dbReference>
<evidence type="ECO:0000313" key="2">
    <source>
        <dbReference type="EMBL" id="MBY5952940.1"/>
    </source>
</evidence>
<feature type="compositionally biased region" description="Basic and acidic residues" evidence="1">
    <location>
        <begin position="336"/>
        <end position="351"/>
    </location>
</feature>
<dbReference type="RefSeq" id="WP_222585103.1">
    <property type="nucleotide sequence ID" value="NZ_JAHVHP010000007.1"/>
</dbReference>
<reference evidence="2 3" key="1">
    <citation type="submission" date="2021-06" db="EMBL/GenBank/DDBJ databases">
        <title>44 bacteria genomes isolated from Dapeng, Shenzhen.</title>
        <authorList>
            <person name="Zheng W."/>
            <person name="Yu S."/>
            <person name="Huang Y."/>
        </authorList>
    </citation>
    <scope>NUCLEOTIDE SEQUENCE [LARGE SCALE GENOMIC DNA]</scope>
    <source>
        <strain evidence="2 3">DP5N14-6</strain>
    </source>
</reference>
<evidence type="ECO:0000256" key="1">
    <source>
        <dbReference type="SAM" id="MobiDB-lite"/>
    </source>
</evidence>
<accession>A0ABS7NCK4</accession>
<protein>
    <submittedName>
        <fullName evidence="2">RHS repeat-associated core domain-containing protein</fullName>
    </submittedName>
</protein>
<sequence>SYLMYALYDQDSVLYDRGKVLVSNAAANEHEQLRQTLKVKKNGYLETFVVNETAQNIFFDNLKVQSTSPIIVQENAYYPFGMAIEGLDYSYNNHTNRYLYNGKELIEDLNLGLYDYGARFYDPVIGRWISVDPLAHLYPGISPYAYVANNPINAIDPDGRLIIFINGMHTGDGGKKRYWNGLDTRIMNRVGDHHARYYDGSMGGAWNTASRGILTGNNLIPGNRRRAGKSMGFNQAAEIFNSLGDGESIKIATHSMGAAYGKGFIQGLRKYAKKNNIDIADLIEFEVDLAPFQPTQQEAQEGVPTTVVAHEGDPVAGSSPMPGADNNVTRKGKKKSLSEHSVDSFDQREIDQFVPQSTRNRSGTSTWEQKPDKKND</sequence>
<dbReference type="PANTHER" id="PTHR32305:SF15">
    <property type="entry name" value="PROTEIN RHSA-RELATED"/>
    <property type="match status" value="1"/>
</dbReference>
<dbReference type="InterPro" id="IPR050708">
    <property type="entry name" value="T6SS_VgrG/RHS"/>
</dbReference>
<feature type="compositionally biased region" description="Polar residues" evidence="1">
    <location>
        <begin position="354"/>
        <end position="368"/>
    </location>
</feature>
<feature type="region of interest" description="Disordered" evidence="1">
    <location>
        <begin position="310"/>
        <end position="376"/>
    </location>
</feature>
<proteinExistence type="predicted"/>
<dbReference type="PANTHER" id="PTHR32305">
    <property type="match status" value="1"/>
</dbReference>
<dbReference type="Proteomes" id="UP000766609">
    <property type="component" value="Unassembled WGS sequence"/>
</dbReference>
<evidence type="ECO:0000313" key="3">
    <source>
        <dbReference type="Proteomes" id="UP000766609"/>
    </source>
</evidence>
<dbReference type="NCBIfam" id="TIGR03696">
    <property type="entry name" value="Rhs_assc_core"/>
    <property type="match status" value="1"/>
</dbReference>
<comment type="caution">
    <text evidence="2">The sequence shown here is derived from an EMBL/GenBank/DDBJ whole genome shotgun (WGS) entry which is preliminary data.</text>
</comment>
<feature type="non-terminal residue" evidence="2">
    <location>
        <position position="1"/>
    </location>
</feature>
<dbReference type="InterPro" id="IPR022385">
    <property type="entry name" value="Rhs_assc_core"/>
</dbReference>